<dbReference type="AlphaFoldDB" id="A0A0E9QWF4"/>
<name>A0A0E9QWF4_ANGAN</name>
<sequence>MFSSIYVKFHFARLPHFPIAIFFSLLV</sequence>
<evidence type="ECO:0000313" key="1">
    <source>
        <dbReference type="EMBL" id="JAH21261.1"/>
    </source>
</evidence>
<protein>
    <submittedName>
        <fullName evidence="1">Uncharacterized protein</fullName>
    </submittedName>
</protein>
<accession>A0A0E9QWF4</accession>
<reference evidence="1" key="2">
    <citation type="journal article" date="2015" name="Fish Shellfish Immunol.">
        <title>Early steps in the European eel (Anguilla anguilla)-Vibrio vulnificus interaction in the gills: Role of the RtxA13 toxin.</title>
        <authorList>
            <person name="Callol A."/>
            <person name="Pajuelo D."/>
            <person name="Ebbesson L."/>
            <person name="Teles M."/>
            <person name="MacKenzie S."/>
            <person name="Amaro C."/>
        </authorList>
    </citation>
    <scope>NUCLEOTIDE SEQUENCE</scope>
</reference>
<dbReference type="EMBL" id="GBXM01087316">
    <property type="protein sequence ID" value="JAH21261.1"/>
    <property type="molecule type" value="Transcribed_RNA"/>
</dbReference>
<proteinExistence type="predicted"/>
<reference evidence="1" key="1">
    <citation type="submission" date="2014-11" db="EMBL/GenBank/DDBJ databases">
        <authorList>
            <person name="Amaro Gonzalez C."/>
        </authorList>
    </citation>
    <scope>NUCLEOTIDE SEQUENCE</scope>
</reference>
<organism evidence="1">
    <name type="scientific">Anguilla anguilla</name>
    <name type="common">European freshwater eel</name>
    <name type="synonym">Muraena anguilla</name>
    <dbReference type="NCBI Taxonomy" id="7936"/>
    <lineage>
        <taxon>Eukaryota</taxon>
        <taxon>Metazoa</taxon>
        <taxon>Chordata</taxon>
        <taxon>Craniata</taxon>
        <taxon>Vertebrata</taxon>
        <taxon>Euteleostomi</taxon>
        <taxon>Actinopterygii</taxon>
        <taxon>Neopterygii</taxon>
        <taxon>Teleostei</taxon>
        <taxon>Anguilliformes</taxon>
        <taxon>Anguillidae</taxon>
        <taxon>Anguilla</taxon>
    </lineage>
</organism>